<keyword evidence="7" id="KW-0411">Iron-sulfur</keyword>
<dbReference type="AlphaFoldDB" id="A0A382NMQ8"/>
<dbReference type="GO" id="GO:0031419">
    <property type="term" value="F:cobalamin binding"/>
    <property type="evidence" value="ECO:0007669"/>
    <property type="project" value="InterPro"/>
</dbReference>
<evidence type="ECO:0000256" key="4">
    <source>
        <dbReference type="ARBA" id="ARBA00022691"/>
    </source>
</evidence>
<dbReference type="SFLD" id="SFLDG01123">
    <property type="entry name" value="methyltransferase_(Class_B)"/>
    <property type="match status" value="1"/>
</dbReference>
<dbReference type="Pfam" id="PF02310">
    <property type="entry name" value="B12-binding"/>
    <property type="match status" value="1"/>
</dbReference>
<evidence type="ECO:0000256" key="6">
    <source>
        <dbReference type="ARBA" id="ARBA00023004"/>
    </source>
</evidence>
<gene>
    <name evidence="10" type="ORF">METZ01_LOCUS315343</name>
</gene>
<dbReference type="InterPro" id="IPR058240">
    <property type="entry name" value="rSAM_sf"/>
</dbReference>
<name>A0A382NMQ8_9ZZZZ</name>
<evidence type="ECO:0000256" key="5">
    <source>
        <dbReference type="ARBA" id="ARBA00022723"/>
    </source>
</evidence>
<dbReference type="InterPro" id="IPR006638">
    <property type="entry name" value="Elp3/MiaA/NifB-like_rSAM"/>
</dbReference>
<dbReference type="GO" id="GO:0051539">
    <property type="term" value="F:4 iron, 4 sulfur cluster binding"/>
    <property type="evidence" value="ECO:0007669"/>
    <property type="project" value="UniProtKB-KW"/>
</dbReference>
<comment type="cofactor">
    <cofactor evidence="1">
        <name>[4Fe-4S] cluster</name>
        <dbReference type="ChEBI" id="CHEBI:49883"/>
    </cofactor>
</comment>
<dbReference type="Gene3D" id="3.80.30.20">
    <property type="entry name" value="tm_1862 like domain"/>
    <property type="match status" value="1"/>
</dbReference>
<dbReference type="PROSITE" id="PS51918">
    <property type="entry name" value="RADICAL_SAM"/>
    <property type="match status" value="1"/>
</dbReference>
<keyword evidence="6" id="KW-0408">Iron</keyword>
<organism evidence="10">
    <name type="scientific">marine metagenome</name>
    <dbReference type="NCBI Taxonomy" id="408172"/>
    <lineage>
        <taxon>unclassified sequences</taxon>
        <taxon>metagenomes</taxon>
        <taxon>ecological metagenomes</taxon>
    </lineage>
</organism>
<feature type="domain" description="Radical SAM core" evidence="9">
    <location>
        <begin position="192"/>
        <end position="358"/>
    </location>
</feature>
<dbReference type="InterPro" id="IPR051198">
    <property type="entry name" value="BchE-like"/>
</dbReference>
<dbReference type="Pfam" id="PF04055">
    <property type="entry name" value="Radical_SAM"/>
    <property type="match status" value="1"/>
</dbReference>
<reference evidence="10" key="1">
    <citation type="submission" date="2018-05" db="EMBL/GenBank/DDBJ databases">
        <authorList>
            <person name="Lanie J.A."/>
            <person name="Ng W.-L."/>
            <person name="Kazmierczak K.M."/>
            <person name="Andrzejewski T.M."/>
            <person name="Davidsen T.M."/>
            <person name="Wayne K.J."/>
            <person name="Tettelin H."/>
            <person name="Glass J.I."/>
            <person name="Rusch D."/>
            <person name="Podicherti R."/>
            <person name="Tsui H.-C.T."/>
            <person name="Winkler M.E."/>
        </authorList>
    </citation>
    <scope>NUCLEOTIDE SEQUENCE</scope>
</reference>
<dbReference type="PANTHER" id="PTHR43409">
    <property type="entry name" value="ANAEROBIC MAGNESIUM-PROTOPORPHYRIN IX MONOMETHYL ESTER CYCLASE-RELATED"/>
    <property type="match status" value="1"/>
</dbReference>
<sequence>MKVTLIRYHDLDNTSTRLAKSLNDRQGVLPPLGLAYIASSLEEAGHKVDLIDAIALCLSKEEVSERIEQFDPELVGITAMTPTFHGALEAARIAKIHNKKTLIGGVHMSIYAEETLSYEEVDFGIVGEGEETIVELCSALEEGRDYNSIEGLCYKLDDGLIKVSGPRIVMNLTKLPMPSYHLLPMEKYSSIIGMTPVSTMMGSRGCPYQCGFCYKTPSDKKYRTRSVENIVDEIEFLIENYKIKEVMFYDDIMPRAYARDLSNEIIKRKVKIFWQTPQRVNLVNPELLKLMAKSGCHILRFGVEQGDPEMMQLVEKRITVDQVRKSFQEANDAGIKTFAYFIIGYTGETERTMQATID</sequence>
<evidence type="ECO:0000259" key="8">
    <source>
        <dbReference type="PROSITE" id="PS51332"/>
    </source>
</evidence>
<evidence type="ECO:0000256" key="2">
    <source>
        <dbReference type="ARBA" id="ARBA00022603"/>
    </source>
</evidence>
<dbReference type="InterPro" id="IPR007197">
    <property type="entry name" value="rSAM"/>
</dbReference>
<dbReference type="Gene3D" id="3.40.50.280">
    <property type="entry name" value="Cobalamin-binding domain"/>
    <property type="match status" value="1"/>
</dbReference>
<accession>A0A382NMQ8</accession>
<dbReference type="PANTHER" id="PTHR43409:SF7">
    <property type="entry name" value="BLL1977 PROTEIN"/>
    <property type="match status" value="1"/>
</dbReference>
<evidence type="ECO:0000256" key="1">
    <source>
        <dbReference type="ARBA" id="ARBA00001966"/>
    </source>
</evidence>
<feature type="non-terminal residue" evidence="10">
    <location>
        <position position="358"/>
    </location>
</feature>
<evidence type="ECO:0000256" key="7">
    <source>
        <dbReference type="ARBA" id="ARBA00023014"/>
    </source>
</evidence>
<keyword evidence="2" id="KW-0489">Methyltransferase</keyword>
<dbReference type="GO" id="GO:0003824">
    <property type="term" value="F:catalytic activity"/>
    <property type="evidence" value="ECO:0007669"/>
    <property type="project" value="InterPro"/>
</dbReference>
<evidence type="ECO:0000256" key="3">
    <source>
        <dbReference type="ARBA" id="ARBA00022679"/>
    </source>
</evidence>
<dbReference type="SFLD" id="SFLDG01082">
    <property type="entry name" value="B12-binding_domain_containing"/>
    <property type="match status" value="1"/>
</dbReference>
<dbReference type="CDD" id="cd02068">
    <property type="entry name" value="radical_SAM_B12_BD"/>
    <property type="match status" value="1"/>
</dbReference>
<feature type="domain" description="B12-binding" evidence="8">
    <location>
        <begin position="13"/>
        <end position="147"/>
    </location>
</feature>
<keyword evidence="4" id="KW-0949">S-adenosyl-L-methionine</keyword>
<dbReference type="SUPFAM" id="SSF102114">
    <property type="entry name" value="Radical SAM enzymes"/>
    <property type="match status" value="1"/>
</dbReference>
<dbReference type="GO" id="GO:0046872">
    <property type="term" value="F:metal ion binding"/>
    <property type="evidence" value="ECO:0007669"/>
    <property type="project" value="UniProtKB-KW"/>
</dbReference>
<proteinExistence type="predicted"/>
<keyword evidence="5" id="KW-0479">Metal-binding</keyword>
<dbReference type="InterPro" id="IPR006158">
    <property type="entry name" value="Cobalamin-bd"/>
</dbReference>
<dbReference type="InterPro" id="IPR023404">
    <property type="entry name" value="rSAM_horseshoe"/>
</dbReference>
<protein>
    <submittedName>
        <fullName evidence="10">Uncharacterized protein</fullName>
    </submittedName>
</protein>
<dbReference type="SMART" id="SM00729">
    <property type="entry name" value="Elp3"/>
    <property type="match status" value="1"/>
</dbReference>
<evidence type="ECO:0000259" key="9">
    <source>
        <dbReference type="PROSITE" id="PS51918"/>
    </source>
</evidence>
<dbReference type="EMBL" id="UINC01101576">
    <property type="protein sequence ID" value="SVC62489.1"/>
    <property type="molecule type" value="Genomic_DNA"/>
</dbReference>
<dbReference type="CDD" id="cd01335">
    <property type="entry name" value="Radical_SAM"/>
    <property type="match status" value="1"/>
</dbReference>
<dbReference type="SFLD" id="SFLDS00029">
    <property type="entry name" value="Radical_SAM"/>
    <property type="match status" value="1"/>
</dbReference>
<dbReference type="SUPFAM" id="SSF52242">
    <property type="entry name" value="Cobalamin (vitamin B12)-binding domain"/>
    <property type="match status" value="1"/>
</dbReference>
<dbReference type="InterPro" id="IPR034466">
    <property type="entry name" value="Methyltransferase_Class_B"/>
</dbReference>
<dbReference type="InterPro" id="IPR036724">
    <property type="entry name" value="Cobalamin-bd_sf"/>
</dbReference>
<keyword evidence="3" id="KW-0808">Transferase</keyword>
<dbReference type="PROSITE" id="PS51332">
    <property type="entry name" value="B12_BINDING"/>
    <property type="match status" value="1"/>
</dbReference>
<evidence type="ECO:0000313" key="10">
    <source>
        <dbReference type="EMBL" id="SVC62489.1"/>
    </source>
</evidence>